<keyword evidence="1" id="KW-0808">Transferase</keyword>
<reference evidence="1 2" key="1">
    <citation type="submission" date="2017-06" db="EMBL/GenBank/DDBJ databases">
        <authorList>
            <person name="Kim H.J."/>
            <person name="Triplett B.A."/>
        </authorList>
    </citation>
    <scope>NUCLEOTIDE SEQUENCE [LARGE SCALE GENOMIC DNA]</scope>
    <source>
        <strain evidence="1 2">DSM 29150</strain>
    </source>
</reference>
<evidence type="ECO:0000313" key="2">
    <source>
        <dbReference type="Proteomes" id="UP000198384"/>
    </source>
</evidence>
<dbReference type="GO" id="GO:0016740">
    <property type="term" value="F:transferase activity"/>
    <property type="evidence" value="ECO:0007669"/>
    <property type="project" value="UniProtKB-KW"/>
</dbReference>
<keyword evidence="2" id="KW-1185">Reference proteome</keyword>
<evidence type="ECO:0000313" key="1">
    <source>
        <dbReference type="EMBL" id="SNR74667.1"/>
    </source>
</evidence>
<dbReference type="Gene3D" id="3.90.550.10">
    <property type="entry name" value="Spore Coat Polysaccharide Biosynthesis Protein SpsA, Chain A"/>
    <property type="match status" value="1"/>
</dbReference>
<gene>
    <name evidence="1" type="ORF">SAMN06265371_11112</name>
</gene>
<proteinExistence type="predicted"/>
<dbReference type="InterPro" id="IPR029044">
    <property type="entry name" value="Nucleotide-diphossugar_trans"/>
</dbReference>
<organism evidence="1 2">
    <name type="scientific">Lutibacter agarilyticus</name>
    <dbReference type="NCBI Taxonomy" id="1109740"/>
    <lineage>
        <taxon>Bacteria</taxon>
        <taxon>Pseudomonadati</taxon>
        <taxon>Bacteroidota</taxon>
        <taxon>Flavobacteriia</taxon>
        <taxon>Flavobacteriales</taxon>
        <taxon>Flavobacteriaceae</taxon>
        <taxon>Lutibacter</taxon>
    </lineage>
</organism>
<dbReference type="RefSeq" id="WP_089382728.1">
    <property type="nucleotide sequence ID" value="NZ_FZNT01000011.1"/>
</dbReference>
<sequence>MDKIAVLMTCHNRINLTLECLRYLYFAYEKSELKFNLDVFLTDDGSIDGTSDAVALNYPNVKLLKGNGNLFWAGGMRNSWEYALKNDYDGYLLLNDDTLVLENLFLEIVSTQKYAFKNFGIGGVYIGSTRDQTKGNRTYGGAKLKNKFLFTYDKLQPSKKIQECNLGNANIMYVSNNVVKQIGILSEVYIHGVADYDYTLNAVRHRIPVLLMKDYLGTCSNNKSNKFEIFTNLTFKKRIDFLYNPLGMAFIDNLHLMKRFFPLRLPAVFIMGWVKVLIPKVYIDFQNRIRH</sequence>
<dbReference type="EMBL" id="FZNT01000011">
    <property type="protein sequence ID" value="SNR74667.1"/>
    <property type="molecule type" value="Genomic_DNA"/>
</dbReference>
<dbReference type="OrthoDB" id="9771846at2"/>
<accession>A0A238YU47</accession>
<protein>
    <submittedName>
        <fullName evidence="1">Glycosyltransferase, GT2 family</fullName>
    </submittedName>
</protein>
<name>A0A238YU47_9FLAO</name>
<dbReference type="AlphaFoldDB" id="A0A238YU47"/>
<dbReference type="Proteomes" id="UP000198384">
    <property type="component" value="Unassembled WGS sequence"/>
</dbReference>
<dbReference type="SUPFAM" id="SSF53448">
    <property type="entry name" value="Nucleotide-diphospho-sugar transferases"/>
    <property type="match status" value="1"/>
</dbReference>